<keyword evidence="4" id="KW-1185">Reference proteome</keyword>
<proteinExistence type="predicted"/>
<dbReference type="EMBL" id="JBEVYD010000008">
    <property type="protein sequence ID" value="KAL3231027.1"/>
    <property type="molecule type" value="Genomic_DNA"/>
</dbReference>
<organism evidence="3 4">
    <name type="scientific">Nakaseomyces bracarensis</name>
    <dbReference type="NCBI Taxonomy" id="273131"/>
    <lineage>
        <taxon>Eukaryota</taxon>
        <taxon>Fungi</taxon>
        <taxon>Dikarya</taxon>
        <taxon>Ascomycota</taxon>
        <taxon>Saccharomycotina</taxon>
        <taxon>Saccharomycetes</taxon>
        <taxon>Saccharomycetales</taxon>
        <taxon>Saccharomycetaceae</taxon>
        <taxon>Nakaseomyces</taxon>
    </lineage>
</organism>
<dbReference type="PROSITE" id="PS50010">
    <property type="entry name" value="DH_2"/>
    <property type="match status" value="1"/>
</dbReference>
<evidence type="ECO:0000313" key="3">
    <source>
        <dbReference type="EMBL" id="KAL3231027.1"/>
    </source>
</evidence>
<dbReference type="InterPro" id="IPR000219">
    <property type="entry name" value="DH_dom"/>
</dbReference>
<feature type="domain" description="DH" evidence="2">
    <location>
        <begin position="73"/>
        <end position="259"/>
    </location>
</feature>
<dbReference type="Gene3D" id="1.20.900.10">
    <property type="entry name" value="Dbl homology (DH) domain"/>
    <property type="match status" value="1"/>
</dbReference>
<feature type="coiled-coil region" evidence="1">
    <location>
        <begin position="364"/>
        <end position="394"/>
    </location>
</feature>
<gene>
    <name evidence="3" type="ORF">RNJ44_00666</name>
</gene>
<evidence type="ECO:0000256" key="1">
    <source>
        <dbReference type="SAM" id="Coils"/>
    </source>
</evidence>
<keyword evidence="1" id="KW-0175">Coiled coil</keyword>
<evidence type="ECO:0000313" key="4">
    <source>
        <dbReference type="Proteomes" id="UP001623330"/>
    </source>
</evidence>
<reference evidence="3 4" key="1">
    <citation type="submission" date="2024-05" db="EMBL/GenBank/DDBJ databases">
        <title>Long read based assembly of the Candida bracarensis genome reveals expanded adhesin content.</title>
        <authorList>
            <person name="Marcet-Houben M."/>
            <person name="Ksiezopolska E."/>
            <person name="Gabaldon T."/>
        </authorList>
    </citation>
    <scope>NUCLEOTIDE SEQUENCE [LARGE SCALE GENOMIC DNA]</scope>
    <source>
        <strain evidence="3 4">CBM6</strain>
    </source>
</reference>
<dbReference type="InterPro" id="IPR035899">
    <property type="entry name" value="DBL_dom_sf"/>
</dbReference>
<sequence length="540" mass="62943">MSLKTQNYDNILEVFSNTSYNTMTPIRDYENDYFHANDGMLPKSITKPIGNLEVAISDNANSNESCVPIFQDDFQSLISQFLIDEINYMERIKAAIEVYLHSMRESKILKRIIPKNSKTEVLIFGNLETIYSISEIHVKNTERVQALLRESKSPESIHNAILLNFRTLHDRAKGPYSSYLCSFDRQLDNIALLESSNNKHISQWLNNCHLECGESLRSILEQPLSKLRKWSDDLVKLITIAKGNMVLKYQELHEQFHKIGSVGMEPAIHVLEIAKSYGKSKETPVMRNSISSSCYSAEDTDQSAIPRLNNLPLGQLVKILRTIDKKLKILKKISPIVSFVDLVNKVIMILHELTSLYTIEPLEKQKNEIIAQKLENKLQQLKEQKRELEQLQVKWAISIELKLQQVGDVISITNKKLDSLRVLKPDYLIYRKEKEMKIHDSKREILGLHYERLYQKLYQEVPLLIYYIINFTDRVLYKYIEISMASFAIMVKSDFPRDGDHSIPDDYYKGRLHYKMLIRDDWQYDFPPSQSKVVRELFEI</sequence>
<protein>
    <recommendedName>
        <fullName evidence="2">DH domain-containing protein</fullName>
    </recommendedName>
</protein>
<accession>A0ABR4NS33</accession>
<dbReference type="Proteomes" id="UP001623330">
    <property type="component" value="Unassembled WGS sequence"/>
</dbReference>
<comment type="caution">
    <text evidence="3">The sequence shown here is derived from an EMBL/GenBank/DDBJ whole genome shotgun (WGS) entry which is preliminary data.</text>
</comment>
<name>A0ABR4NS33_9SACH</name>
<evidence type="ECO:0000259" key="2">
    <source>
        <dbReference type="PROSITE" id="PS50010"/>
    </source>
</evidence>
<dbReference type="SUPFAM" id="SSF48065">
    <property type="entry name" value="DBL homology domain (DH-domain)"/>
    <property type="match status" value="1"/>
</dbReference>